<gene>
    <name evidence="2" type="ORF">LKD31_12240</name>
</gene>
<reference evidence="2" key="1">
    <citation type="submission" date="2021-10" db="EMBL/GenBank/DDBJ databases">
        <title>Anaerobic single-cell dispensing facilitates the cultivation of human gut bacteria.</title>
        <authorList>
            <person name="Afrizal A."/>
        </authorList>
    </citation>
    <scope>NUCLEOTIDE SEQUENCE</scope>
    <source>
        <strain evidence="2">CLA-AA-H250</strain>
    </source>
</reference>
<name>A0AAE3AJJ6_9FIRM</name>
<dbReference type="InterPro" id="IPR046108">
    <property type="entry name" value="TrbL_5"/>
</dbReference>
<sequence length="318" mass="34383">MFASSSLEEIYHYVYYQLTSVALTMLDDVNGLSINFFSNEFIQAIVNFFTLFAWGLGLTGAAIAIMDFAVSYQTGGGGSFTGTGMNMLRLLVALLTFSSIPILLFQTSMDIYGTVRSVVVGSMDGATVSITDLVKGAVQSMFKSVYGTLPPVKIANGIWEFLKKLTDGFQATDPADAALSSNADWWALIQLIILVWAIFKIFFSNLKRGGILLVQICVGSMHMLALARGYTDGFGSWCKQVAALCFTAFVQNLLYLLAIIMMQDAASSSLYFSLGLLLVAAEVPRIAQMFGLDTSARVSLGNAAHNVSSVVSLVKQFV</sequence>
<feature type="transmembrane region" description="Helical" evidence="1">
    <location>
        <begin position="210"/>
        <end position="229"/>
    </location>
</feature>
<keyword evidence="1" id="KW-0812">Transmembrane</keyword>
<keyword evidence="3" id="KW-1185">Reference proteome</keyword>
<feature type="transmembrane region" description="Helical" evidence="1">
    <location>
        <begin position="241"/>
        <end position="262"/>
    </location>
</feature>
<feature type="transmembrane region" description="Helical" evidence="1">
    <location>
        <begin position="185"/>
        <end position="203"/>
    </location>
</feature>
<organism evidence="2 3">
    <name type="scientific">Hominenteromicrobium mulieris</name>
    <dbReference type="NCBI Taxonomy" id="2885357"/>
    <lineage>
        <taxon>Bacteria</taxon>
        <taxon>Bacillati</taxon>
        <taxon>Bacillota</taxon>
        <taxon>Clostridia</taxon>
        <taxon>Eubacteriales</taxon>
        <taxon>Oscillospiraceae</taxon>
        <taxon>Hominenteromicrobium</taxon>
    </lineage>
</organism>
<dbReference type="Proteomes" id="UP001199424">
    <property type="component" value="Unassembled WGS sequence"/>
</dbReference>
<evidence type="ECO:0000313" key="2">
    <source>
        <dbReference type="EMBL" id="MCC2137775.1"/>
    </source>
</evidence>
<feature type="transmembrane region" description="Helical" evidence="1">
    <location>
        <begin position="87"/>
        <end position="105"/>
    </location>
</feature>
<dbReference type="AlphaFoldDB" id="A0AAE3AJJ6"/>
<proteinExistence type="predicted"/>
<dbReference type="RefSeq" id="WP_308449921.1">
    <property type="nucleotide sequence ID" value="NZ_JAJEQC010000015.1"/>
</dbReference>
<feature type="transmembrane region" description="Helical" evidence="1">
    <location>
        <begin position="41"/>
        <end position="66"/>
    </location>
</feature>
<evidence type="ECO:0000313" key="3">
    <source>
        <dbReference type="Proteomes" id="UP001199424"/>
    </source>
</evidence>
<dbReference type="EMBL" id="JAJEQC010000015">
    <property type="protein sequence ID" value="MCC2137775.1"/>
    <property type="molecule type" value="Genomic_DNA"/>
</dbReference>
<keyword evidence="1" id="KW-1133">Transmembrane helix</keyword>
<evidence type="ECO:0000256" key="1">
    <source>
        <dbReference type="SAM" id="Phobius"/>
    </source>
</evidence>
<dbReference type="Pfam" id="PF19511">
    <property type="entry name" value="TrbL_5"/>
    <property type="match status" value="1"/>
</dbReference>
<protein>
    <submittedName>
        <fullName evidence="2">DUF6045 family protein</fullName>
    </submittedName>
</protein>
<keyword evidence="1" id="KW-0472">Membrane</keyword>
<feature type="transmembrane region" description="Helical" evidence="1">
    <location>
        <begin position="269"/>
        <end position="287"/>
    </location>
</feature>
<comment type="caution">
    <text evidence="2">The sequence shown here is derived from an EMBL/GenBank/DDBJ whole genome shotgun (WGS) entry which is preliminary data.</text>
</comment>
<accession>A0AAE3AJJ6</accession>